<proteinExistence type="predicted"/>
<protein>
    <submittedName>
        <fullName evidence="2">Uncharacterized protein</fullName>
    </submittedName>
</protein>
<dbReference type="PANTHER" id="PTHR15071:SF0">
    <property type="entry name" value="MANNOSE 6-PHOSPHATE RECEPTOR-LIKE PROTEIN 1"/>
    <property type="match status" value="1"/>
</dbReference>
<dbReference type="EMBL" id="MRZV01001059">
    <property type="protein sequence ID" value="PIK41040.1"/>
    <property type="molecule type" value="Genomic_DNA"/>
</dbReference>
<evidence type="ECO:0000313" key="2">
    <source>
        <dbReference type="EMBL" id="PIK41040.1"/>
    </source>
</evidence>
<dbReference type="SUPFAM" id="SSF50911">
    <property type="entry name" value="Mannose 6-phosphate receptor domain"/>
    <property type="match status" value="1"/>
</dbReference>
<keyword evidence="1" id="KW-0732">Signal</keyword>
<dbReference type="GO" id="GO:0005802">
    <property type="term" value="C:trans-Golgi network"/>
    <property type="evidence" value="ECO:0007669"/>
    <property type="project" value="TreeGrafter"/>
</dbReference>
<sequence>MAYKRLHLFFILESISVLMCFAADSCTKTDSCSCSLADGTSIDLHPLADSDKFAFPYTVAESGDGFEYAWNPCNPVSDTSQADCTNAASCRRTTGGSDGLNIGTQDSALFDSSDTNLLLKYQNYASDGQL</sequence>
<dbReference type="Gene3D" id="2.70.130.10">
    <property type="entry name" value="Mannose-6-phosphate receptor binding domain"/>
    <property type="match status" value="1"/>
</dbReference>
<evidence type="ECO:0000256" key="1">
    <source>
        <dbReference type="SAM" id="SignalP"/>
    </source>
</evidence>
<feature type="signal peptide" evidence="1">
    <location>
        <begin position="1"/>
        <end position="22"/>
    </location>
</feature>
<keyword evidence="3" id="KW-1185">Reference proteome</keyword>
<dbReference type="OrthoDB" id="29460at2759"/>
<dbReference type="PANTHER" id="PTHR15071">
    <property type="entry name" value="MANNOSE-6-PHOSPHATE RECEPTOR FAMILY MEMBER"/>
    <property type="match status" value="1"/>
</dbReference>
<gene>
    <name evidence="2" type="ORF">BSL78_22113</name>
</gene>
<dbReference type="InterPro" id="IPR009011">
    <property type="entry name" value="Man6P_isomerase_rcpt-bd_dom_sf"/>
</dbReference>
<accession>A0A2G8JZ76</accession>
<comment type="caution">
    <text evidence="2">The sequence shown here is derived from an EMBL/GenBank/DDBJ whole genome shotgun (WGS) entry which is preliminary data.</text>
</comment>
<dbReference type="SMART" id="SM01404">
    <property type="entry name" value="CIMR"/>
    <property type="match status" value="1"/>
</dbReference>
<evidence type="ECO:0000313" key="3">
    <source>
        <dbReference type="Proteomes" id="UP000230750"/>
    </source>
</evidence>
<dbReference type="AlphaFoldDB" id="A0A2G8JZ76"/>
<dbReference type="GO" id="GO:0000139">
    <property type="term" value="C:Golgi membrane"/>
    <property type="evidence" value="ECO:0007669"/>
    <property type="project" value="UniProtKB-SubCell"/>
</dbReference>
<organism evidence="2 3">
    <name type="scientific">Stichopus japonicus</name>
    <name type="common">Sea cucumber</name>
    <dbReference type="NCBI Taxonomy" id="307972"/>
    <lineage>
        <taxon>Eukaryota</taxon>
        <taxon>Metazoa</taxon>
        <taxon>Echinodermata</taxon>
        <taxon>Eleutherozoa</taxon>
        <taxon>Echinozoa</taxon>
        <taxon>Holothuroidea</taxon>
        <taxon>Aspidochirotacea</taxon>
        <taxon>Aspidochirotida</taxon>
        <taxon>Stichopodidae</taxon>
        <taxon>Apostichopus</taxon>
    </lineage>
</organism>
<name>A0A2G8JZ76_STIJA</name>
<feature type="chain" id="PRO_5013627654" evidence="1">
    <location>
        <begin position="23"/>
        <end position="130"/>
    </location>
</feature>
<dbReference type="Proteomes" id="UP000230750">
    <property type="component" value="Unassembled WGS sequence"/>
</dbReference>
<reference evidence="2 3" key="1">
    <citation type="journal article" date="2017" name="PLoS Biol.">
        <title>The sea cucumber genome provides insights into morphological evolution and visceral regeneration.</title>
        <authorList>
            <person name="Zhang X."/>
            <person name="Sun L."/>
            <person name="Yuan J."/>
            <person name="Sun Y."/>
            <person name="Gao Y."/>
            <person name="Zhang L."/>
            <person name="Li S."/>
            <person name="Dai H."/>
            <person name="Hamel J.F."/>
            <person name="Liu C."/>
            <person name="Yu Y."/>
            <person name="Liu S."/>
            <person name="Lin W."/>
            <person name="Guo K."/>
            <person name="Jin S."/>
            <person name="Xu P."/>
            <person name="Storey K.B."/>
            <person name="Huan P."/>
            <person name="Zhang T."/>
            <person name="Zhou Y."/>
            <person name="Zhang J."/>
            <person name="Lin C."/>
            <person name="Li X."/>
            <person name="Xing L."/>
            <person name="Huo D."/>
            <person name="Sun M."/>
            <person name="Wang L."/>
            <person name="Mercier A."/>
            <person name="Li F."/>
            <person name="Yang H."/>
            <person name="Xiang J."/>
        </authorList>
    </citation>
    <scope>NUCLEOTIDE SEQUENCE [LARGE SCALE GENOMIC DNA]</scope>
    <source>
        <strain evidence="2">Shaxun</strain>
        <tissue evidence="2">Muscle</tissue>
    </source>
</reference>